<sequence>MEYFVPAWHGKLADWAYNVPHIQFYDAINQMRVLQDNGKKIGMIIPNYQPQLTSKLNQLVFYPDYLFSVYDYLQGIDQVENQILNYTDFKWPEDAYFDFTPFRIMVISANRLYAQIIFDNDGKILSVVYLDENKQPSKTLTIDSRGFVSSEEVNDEVIYFDQIGHWRFKYNKQTDQVTMNDVFNPCNQDQYLHLSDLISEVFEDRVLPKIKAGDHLIASLDDQSALPVQALKQVPTIYSVSQWNEYTHSLLEAGSGQMIVDSRMTANRVEGLVDRRFDITVMPPFQTQFKLGHSQRSKRQIIGVFAEHMSYQELKQITEMLYQRLMNNPTGEGVHFLTYSSAQDNLVNQVIDELKAEHSGEFTMGKSKENPDEVKLESKKIPYLSIKKDRLTNTAEVMRALDKVRVLVSWNDGDDFLEMAAISVGVPQLQNYEPTTVVDRRNGWICADFNELNQGLTYFLSNLQNWNQALVYNVKILNQFSEENLMKEWQKIFGDEEL</sequence>
<dbReference type="AlphaFoldDB" id="A0A921FI05"/>
<dbReference type="NCBIfam" id="TIGR03713">
    <property type="entry name" value="acc_sec_asp1"/>
    <property type="match status" value="1"/>
</dbReference>
<dbReference type="InterPro" id="IPR022372">
    <property type="entry name" value="Accessory_SS_Asp1"/>
</dbReference>
<organism evidence="1 2">
    <name type="scientific">Lactobacillus crispatus</name>
    <dbReference type="NCBI Taxonomy" id="47770"/>
    <lineage>
        <taxon>Bacteria</taxon>
        <taxon>Bacillati</taxon>
        <taxon>Bacillota</taxon>
        <taxon>Bacilli</taxon>
        <taxon>Lactobacillales</taxon>
        <taxon>Lactobacillaceae</taxon>
        <taxon>Lactobacillus</taxon>
    </lineage>
</organism>
<protein>
    <submittedName>
        <fullName evidence="1">Accessory Sec system protein Asp1</fullName>
    </submittedName>
</protein>
<reference evidence="1" key="2">
    <citation type="submission" date="2021-09" db="EMBL/GenBank/DDBJ databases">
        <authorList>
            <person name="Gilroy R."/>
        </authorList>
    </citation>
    <scope>NUCLEOTIDE SEQUENCE</scope>
    <source>
        <strain evidence="1">CHK194-22301</strain>
    </source>
</reference>
<dbReference type="Proteomes" id="UP000784793">
    <property type="component" value="Unassembled WGS sequence"/>
</dbReference>
<evidence type="ECO:0000313" key="1">
    <source>
        <dbReference type="EMBL" id="HJF09525.1"/>
    </source>
</evidence>
<gene>
    <name evidence="1" type="primary">asp1</name>
    <name evidence="1" type="ORF">K8V23_01775</name>
</gene>
<name>A0A921FI05_9LACO</name>
<comment type="caution">
    <text evidence="1">The sequence shown here is derived from an EMBL/GenBank/DDBJ whole genome shotgun (WGS) entry which is preliminary data.</text>
</comment>
<evidence type="ECO:0000313" key="2">
    <source>
        <dbReference type="Proteomes" id="UP000784793"/>
    </source>
</evidence>
<accession>A0A921FI05</accession>
<reference evidence="1" key="1">
    <citation type="journal article" date="2021" name="PeerJ">
        <title>Extensive microbial diversity within the chicken gut microbiome revealed by metagenomics and culture.</title>
        <authorList>
            <person name="Gilroy R."/>
            <person name="Ravi A."/>
            <person name="Getino M."/>
            <person name="Pursley I."/>
            <person name="Horton D.L."/>
            <person name="Alikhan N.F."/>
            <person name="Baker D."/>
            <person name="Gharbi K."/>
            <person name="Hall N."/>
            <person name="Watson M."/>
            <person name="Adriaenssens E.M."/>
            <person name="Foster-Nyarko E."/>
            <person name="Jarju S."/>
            <person name="Secka A."/>
            <person name="Antonio M."/>
            <person name="Oren A."/>
            <person name="Chaudhuri R.R."/>
            <person name="La Ragione R."/>
            <person name="Hildebrand F."/>
            <person name="Pallen M.J."/>
        </authorList>
    </citation>
    <scope>NUCLEOTIDE SEQUENCE</scope>
    <source>
        <strain evidence="1">CHK194-22301</strain>
    </source>
</reference>
<dbReference type="Pfam" id="PF16993">
    <property type="entry name" value="Asp1"/>
    <property type="match status" value="1"/>
</dbReference>
<dbReference type="EMBL" id="DYXB01000022">
    <property type="protein sequence ID" value="HJF09525.1"/>
    <property type="molecule type" value="Genomic_DNA"/>
</dbReference>
<proteinExistence type="predicted"/>
<dbReference type="GO" id="GO:0015031">
    <property type="term" value="P:protein transport"/>
    <property type="evidence" value="ECO:0007669"/>
    <property type="project" value="InterPro"/>
</dbReference>